<sequence>MRRRTVLGSATTAAAALLGPLTVPASGRAPSARASGAGSGAGQAGQPHASYWFPDALPSGSPGEGVVWRSLKDWRPEEDADLPFNRASVPLARRFTPVAANTSARSGQARISALVAFDHTAGNPAQGGGSADYYALTQWAYLDELVFWGGSAGEGLILAPNAPVVDAAHRNGVPVLGTVFLPPVGHGGTLRWTRDLVQRDASGGYPLADRLAQVAVAHGFDGWFVNAETEGGDAALAGHMHGFLRRMRALCDRHGLRLTWYDALTREGEVGWQGALNEANRDFFHDARGKVSDAMFLDFRWTPDSLASSGRFAEDLGRDRYALQAGVDVEQDGWNTDVDWDALVPTGKPHTVSYGFYRPEWTLTHLGEKERTPERFHAADDRFWTGTSLDPALPGRPGGGWRAPAAVVADRSTIDAVPFATTFNTGHGLRWYEEGRATSDAQWNHLGLQDRLPARRWALTTTGTRPEVSFDFADAWHGGSSLLAAGRLDAPVTIELYSTRLPVGPHTTVSLTHRAAEGSADVSVELAVALAEPDRPGAPVPFTYLPAGTARPDGAGWVTATVRLGPHLPAPGKHTVRTLGVRITPVDGPTGAPAPATSWRLGALAVRDGHQAPDAPPRALRVTDAAPDGDGTSALRLAWQPAPGRVRHYALHRVLPDGTRRFLGATCQHAFFVPGLSPEQGEKAARFTLHTVGELYTHSSSSASTSHLW</sequence>
<feature type="region of interest" description="Disordered" evidence="1">
    <location>
        <begin position="22"/>
        <end position="55"/>
    </location>
</feature>
<evidence type="ECO:0000256" key="2">
    <source>
        <dbReference type="SAM" id="SignalP"/>
    </source>
</evidence>
<dbReference type="EMBL" id="CP093846">
    <property type="protein sequence ID" value="UNT00427.1"/>
    <property type="molecule type" value="Genomic_DNA"/>
</dbReference>
<dbReference type="Gene3D" id="2.60.120.260">
    <property type="entry name" value="Galactose-binding domain-like"/>
    <property type="match status" value="1"/>
</dbReference>
<dbReference type="InterPro" id="IPR005201">
    <property type="entry name" value="TIM_ENGase"/>
</dbReference>
<dbReference type="PANTHER" id="PTHR13246:SF1">
    <property type="entry name" value="CYTOSOLIC ENDO-BETA-N-ACETYLGLUCOSAMINIDASE"/>
    <property type="match status" value="1"/>
</dbReference>
<evidence type="ECO:0000256" key="1">
    <source>
        <dbReference type="SAM" id="MobiDB-lite"/>
    </source>
</evidence>
<name>A0ABY3Y0R0_9ACTN</name>
<feature type="compositionally biased region" description="Low complexity" evidence="1">
    <location>
        <begin position="22"/>
        <end position="36"/>
    </location>
</feature>
<reference evidence="4 5" key="1">
    <citation type="journal article" date="2023" name="Microbiol. Spectr.">
        <title>Synergy between Genome Mining, Metabolomics, and Bioinformatics Uncovers Antibacterial Chlorinated Carbazole Alkaloids and Their Biosynthetic Gene Cluster from Streptomyces tubbatahanensis sp. nov., a Novel Actinomycete Isolated from Sulu Sea, Philippines.</title>
        <authorList>
            <person name="Tenebro C.P."/>
            <person name="Trono D.J.V.L."/>
            <person name="Balida L.A.P."/>
            <person name="Bayog L.K.A."/>
            <person name="Bruna J.R."/>
            <person name="Sabido E.M."/>
            <person name="Caspe D.P.C."/>
            <person name="de Los Santos E.L.C."/>
            <person name="Saludes J.P."/>
            <person name="Dalisay D.S."/>
        </authorList>
    </citation>
    <scope>NUCLEOTIDE SEQUENCE [LARGE SCALE GENOMIC DNA]</scope>
    <source>
        <strain evidence="4 5">DSD3025</strain>
    </source>
</reference>
<dbReference type="Gene3D" id="2.60.40.10">
    <property type="entry name" value="Immunoglobulins"/>
    <property type="match status" value="1"/>
</dbReference>
<feature type="signal peptide" evidence="2">
    <location>
        <begin position="1"/>
        <end position="25"/>
    </location>
</feature>
<dbReference type="Pfam" id="PF03644">
    <property type="entry name" value="Glyco_hydro_85"/>
    <property type="match status" value="1"/>
</dbReference>
<dbReference type="Gene3D" id="3.20.20.80">
    <property type="entry name" value="Glycosidases"/>
    <property type="match status" value="1"/>
</dbReference>
<keyword evidence="2" id="KW-0732">Signal</keyword>
<organism evidence="4 5">
    <name type="scientific">Streptomyces tubbatahanensis</name>
    <dbReference type="NCBI Taxonomy" id="2923272"/>
    <lineage>
        <taxon>Bacteria</taxon>
        <taxon>Bacillati</taxon>
        <taxon>Actinomycetota</taxon>
        <taxon>Actinomycetes</taxon>
        <taxon>Kitasatosporales</taxon>
        <taxon>Streptomycetaceae</taxon>
        <taxon>Streptomyces</taxon>
    </lineage>
</organism>
<evidence type="ECO:0000313" key="4">
    <source>
        <dbReference type="EMBL" id="UNT00427.1"/>
    </source>
</evidence>
<dbReference type="InterPro" id="IPR032979">
    <property type="entry name" value="ENGase"/>
</dbReference>
<gene>
    <name evidence="4" type="ORF">MMF93_31125</name>
</gene>
<dbReference type="InterPro" id="IPR013783">
    <property type="entry name" value="Ig-like_fold"/>
</dbReference>
<feature type="chain" id="PRO_5046525151" evidence="2">
    <location>
        <begin position="26"/>
        <end position="709"/>
    </location>
</feature>
<proteinExistence type="predicted"/>
<dbReference type="RefSeq" id="WP_242756499.1">
    <property type="nucleotide sequence ID" value="NZ_CP093846.1"/>
</dbReference>
<feature type="domain" description="Cytosolic endo-beta-N-acetylglucosaminidase TIM barrel" evidence="3">
    <location>
        <begin position="125"/>
        <end position="431"/>
    </location>
</feature>
<evidence type="ECO:0000259" key="3">
    <source>
        <dbReference type="Pfam" id="PF03644"/>
    </source>
</evidence>
<dbReference type="CDD" id="cd06547">
    <property type="entry name" value="GH85_ENGase"/>
    <property type="match status" value="1"/>
</dbReference>
<accession>A0ABY3Y0R0</accession>
<dbReference type="Proteomes" id="UP001202244">
    <property type="component" value="Chromosome"/>
</dbReference>
<dbReference type="PANTHER" id="PTHR13246">
    <property type="entry name" value="ENDO BETA N-ACETYLGLUCOSAMINIDASE"/>
    <property type="match status" value="1"/>
</dbReference>
<keyword evidence="5" id="KW-1185">Reference proteome</keyword>
<evidence type="ECO:0000313" key="5">
    <source>
        <dbReference type="Proteomes" id="UP001202244"/>
    </source>
</evidence>
<protein>
    <submittedName>
        <fullName evidence="4">Endo-beta-N-acetylglucosaminidase</fullName>
    </submittedName>
</protein>